<dbReference type="Proteomes" id="UP000077115">
    <property type="component" value="Unassembled WGS sequence"/>
</dbReference>
<feature type="transmembrane region" description="Helical" evidence="2">
    <location>
        <begin position="364"/>
        <end position="389"/>
    </location>
</feature>
<gene>
    <name evidence="3" type="ORF">BDEG_22765</name>
</gene>
<evidence type="ECO:0000313" key="4">
    <source>
        <dbReference type="Proteomes" id="UP000077115"/>
    </source>
</evidence>
<keyword evidence="2" id="KW-0812">Transmembrane</keyword>
<dbReference type="AlphaFoldDB" id="A0A177WGG0"/>
<dbReference type="EMBL" id="DS022302">
    <property type="protein sequence ID" value="OAJ38866.1"/>
    <property type="molecule type" value="Genomic_DNA"/>
</dbReference>
<feature type="transmembrane region" description="Helical" evidence="2">
    <location>
        <begin position="272"/>
        <end position="296"/>
    </location>
</feature>
<reference evidence="3 4" key="1">
    <citation type="submission" date="2006-10" db="EMBL/GenBank/DDBJ databases">
        <title>The Genome Sequence of Batrachochytrium dendrobatidis JEL423.</title>
        <authorList>
            <consortium name="The Broad Institute Genome Sequencing Platform"/>
            <person name="Birren B."/>
            <person name="Lander E."/>
            <person name="Galagan J."/>
            <person name="Cuomo C."/>
            <person name="Devon K."/>
            <person name="Jaffe D."/>
            <person name="Butler J."/>
            <person name="Alvarez P."/>
            <person name="Gnerre S."/>
            <person name="Grabherr M."/>
            <person name="Kleber M."/>
            <person name="Mauceli E."/>
            <person name="Brockman W."/>
            <person name="Young S."/>
            <person name="LaButti K."/>
            <person name="Sykes S."/>
            <person name="DeCaprio D."/>
            <person name="Crawford M."/>
            <person name="Koehrsen M."/>
            <person name="Engels R."/>
            <person name="Montgomery P."/>
            <person name="Pearson M."/>
            <person name="Howarth C."/>
            <person name="Larson L."/>
            <person name="White J."/>
            <person name="O'Leary S."/>
            <person name="Kodira C."/>
            <person name="Zeng Q."/>
            <person name="Yandava C."/>
            <person name="Alvarado L."/>
            <person name="Longcore J."/>
            <person name="James T."/>
        </authorList>
    </citation>
    <scope>NUCLEOTIDE SEQUENCE [LARGE SCALE GENOMIC DNA]</scope>
    <source>
        <strain evidence="3 4">JEL423</strain>
    </source>
</reference>
<proteinExistence type="predicted"/>
<reference evidence="3 4" key="2">
    <citation type="submission" date="2016-05" db="EMBL/GenBank/DDBJ databases">
        <title>Lineage-specific infection strategies underlie the spectrum of fungal disease in amphibians.</title>
        <authorList>
            <person name="Cuomo C.A."/>
            <person name="Farrer R.A."/>
            <person name="James T."/>
            <person name="Longcore J."/>
            <person name="Birren B."/>
        </authorList>
    </citation>
    <scope>NUCLEOTIDE SEQUENCE [LARGE SCALE GENOMIC DNA]</scope>
    <source>
        <strain evidence="3 4">JEL423</strain>
    </source>
</reference>
<feature type="region of interest" description="Disordered" evidence="1">
    <location>
        <begin position="123"/>
        <end position="144"/>
    </location>
</feature>
<dbReference type="OrthoDB" id="2146784at2759"/>
<feature type="compositionally biased region" description="Polar residues" evidence="1">
    <location>
        <begin position="42"/>
        <end position="81"/>
    </location>
</feature>
<keyword evidence="2" id="KW-0472">Membrane</keyword>
<feature type="transmembrane region" description="Helical" evidence="2">
    <location>
        <begin position="237"/>
        <end position="260"/>
    </location>
</feature>
<evidence type="ECO:0000313" key="3">
    <source>
        <dbReference type="EMBL" id="OAJ38866.1"/>
    </source>
</evidence>
<feature type="region of interest" description="Disordered" evidence="1">
    <location>
        <begin position="168"/>
        <end position="201"/>
    </location>
</feature>
<feature type="compositionally biased region" description="Low complexity" evidence="1">
    <location>
        <begin position="29"/>
        <end position="38"/>
    </location>
</feature>
<sequence>MENSRDSFVGPGYVATRSDALEIPTQENSASSSTSWTAPAQLLSNHPVNESDTSTPQPASNIDTSQSSINRNGSTSLTENISIDPAPQKRLNMPIPSISIARSNLDDGDIKKSVNMQPVEGKVQSDARHHHHHHHHLNVEEKEGDMHDMLKSDRRSHQGSVEVMNQHIESGKSHESDTRHSTLKGMPSSKETKSSENVGQNKYVDDSSNVYSFDHFLVYTKAVEYPRLFSTICEKRFILRFLQSAFATSAFSGMFVAATWNHYGSAAASDSGLNVMCFTSITALFVSLCCMYLYAFPGSLGIPPHRHWRFSGVEVSIDAVLSLLWLGSSARLATYARCPENRFIPAPNGSGNVYMIDTPTLNCFAWPLSITTGFCCMAFHIVTLTMGIWDLQRQAYIDAKERQSHIMFARGNWKQ</sequence>
<dbReference type="eggNOG" id="ENOG502SSJS">
    <property type="taxonomic scope" value="Eukaryota"/>
</dbReference>
<evidence type="ECO:0000256" key="2">
    <source>
        <dbReference type="SAM" id="Phobius"/>
    </source>
</evidence>
<organism evidence="3 4">
    <name type="scientific">Batrachochytrium dendrobatidis (strain JEL423)</name>
    <dbReference type="NCBI Taxonomy" id="403673"/>
    <lineage>
        <taxon>Eukaryota</taxon>
        <taxon>Fungi</taxon>
        <taxon>Fungi incertae sedis</taxon>
        <taxon>Chytridiomycota</taxon>
        <taxon>Chytridiomycota incertae sedis</taxon>
        <taxon>Chytridiomycetes</taxon>
        <taxon>Rhizophydiales</taxon>
        <taxon>Rhizophydiales incertae sedis</taxon>
        <taxon>Batrachochytrium</taxon>
    </lineage>
</organism>
<keyword evidence="2" id="KW-1133">Transmembrane helix</keyword>
<accession>A0A177WGG0</accession>
<name>A0A177WGG0_BATDL</name>
<evidence type="ECO:0008006" key="5">
    <source>
        <dbReference type="Google" id="ProtNLM"/>
    </source>
</evidence>
<feature type="compositionally biased region" description="Basic and acidic residues" evidence="1">
    <location>
        <begin position="169"/>
        <end position="180"/>
    </location>
</feature>
<evidence type="ECO:0000256" key="1">
    <source>
        <dbReference type="SAM" id="MobiDB-lite"/>
    </source>
</evidence>
<feature type="region of interest" description="Disordered" evidence="1">
    <location>
        <begin position="1"/>
        <end position="94"/>
    </location>
</feature>
<dbReference type="VEuPathDB" id="FungiDB:BDEG_22765"/>
<protein>
    <recommendedName>
        <fullName evidence="5">MARVEL domain-containing protein</fullName>
    </recommendedName>
</protein>